<accession>A0AA48IGF5</accession>
<reference evidence="7" key="1">
    <citation type="journal article" date="2023" name="BMC Genomics">
        <title>Chromosome-level genome assemblies of Cutaneotrichosporon spp. (Trichosporonales, Basidiomycota) reveal imbalanced evolution between nucleotide sequences and chromosome synteny.</title>
        <authorList>
            <person name="Kobayashi Y."/>
            <person name="Kayamori A."/>
            <person name="Aoki K."/>
            <person name="Shiwa Y."/>
            <person name="Matsutani M."/>
            <person name="Fujita N."/>
            <person name="Sugita T."/>
            <person name="Iwasaki W."/>
            <person name="Tanaka N."/>
            <person name="Takashima M."/>
        </authorList>
    </citation>
    <scope>NUCLEOTIDE SEQUENCE</scope>
    <source>
        <strain evidence="7">HIS019</strain>
    </source>
</reference>
<dbReference type="RefSeq" id="XP_060455294.1">
    <property type="nucleotide sequence ID" value="XM_060598507.1"/>
</dbReference>
<evidence type="ECO:0000256" key="5">
    <source>
        <dbReference type="SAM" id="MobiDB-lite"/>
    </source>
</evidence>
<dbReference type="Proteomes" id="UP001233271">
    <property type="component" value="Chromosome 3"/>
</dbReference>
<dbReference type="SUPFAM" id="SSF50891">
    <property type="entry name" value="Cyclophilin-like"/>
    <property type="match status" value="1"/>
</dbReference>
<dbReference type="GO" id="GO:0016018">
    <property type="term" value="F:cyclosporin A binding"/>
    <property type="evidence" value="ECO:0007669"/>
    <property type="project" value="TreeGrafter"/>
</dbReference>
<dbReference type="PRINTS" id="PR00153">
    <property type="entry name" value="CSAPPISMRASE"/>
</dbReference>
<name>A0AA48IGF5_9TREE</name>
<feature type="region of interest" description="Disordered" evidence="5">
    <location>
        <begin position="432"/>
        <end position="489"/>
    </location>
</feature>
<evidence type="ECO:0000256" key="2">
    <source>
        <dbReference type="ARBA" id="ARBA00013194"/>
    </source>
</evidence>
<sequence>MTLPRVFMDFTVADAPLGRVVFELFSDVVPKTAENFRALCTGEKRNKAGEPLAYKGSPVHRVIEGFMLQGGDFTKRNGSGGESIYGGMFADERLEGDGTEVNRDGLLVMANRGPDTNGSQWFVTLAPAPHLTGKHVVFGRVVSGMDHIKTIGALPTDGRDRPFSPVIVSHAGELELRRPARAISPSRSPTRSRSRSPRRRGKYSDDSDSDDEERRRRRRARKERHREERRERRERRDRREEKDKKERRRRSVSESISELDARLEAEEKARLGEERAIKEEEMKARREREQKAVRESGGVVYKGRGAMRYRDPESRPTNYNPRGQDTRARYRRGDGGGRWEQDGGRGGAPRGDDEERRERDRDDRGGRRWGADKWERSAPAFERATDRWDAGRMGDGASAAREGLAARLSARRTSGEGLDYGADEVQRAVEVERDVVRDGGEGRNARAAAWTATRRESPRRSHIASPSKSERDERRSPSPGGSDMELDRD</sequence>
<evidence type="ECO:0000259" key="6">
    <source>
        <dbReference type="PROSITE" id="PS50072"/>
    </source>
</evidence>
<dbReference type="KEGG" id="ccac:CcaHIS019_0300980"/>
<proteinExistence type="predicted"/>
<dbReference type="Gene3D" id="2.40.100.10">
    <property type="entry name" value="Cyclophilin-like"/>
    <property type="match status" value="1"/>
</dbReference>
<dbReference type="EMBL" id="AP028214">
    <property type="protein sequence ID" value="BEI90028.1"/>
    <property type="molecule type" value="Genomic_DNA"/>
</dbReference>
<gene>
    <name evidence="7" type="ORF">CcaverHIS019_0300980</name>
</gene>
<dbReference type="GO" id="GO:0005737">
    <property type="term" value="C:cytoplasm"/>
    <property type="evidence" value="ECO:0007669"/>
    <property type="project" value="TreeGrafter"/>
</dbReference>
<dbReference type="InterPro" id="IPR020892">
    <property type="entry name" value="Cyclophilin-type_PPIase_CS"/>
</dbReference>
<feature type="compositionally biased region" description="Basic residues" evidence="5">
    <location>
        <begin position="190"/>
        <end position="201"/>
    </location>
</feature>
<dbReference type="InterPro" id="IPR029000">
    <property type="entry name" value="Cyclophilin-like_dom_sf"/>
</dbReference>
<feature type="compositionally biased region" description="Basic and acidic residues" evidence="5">
    <location>
        <begin position="350"/>
        <end position="376"/>
    </location>
</feature>
<organism evidence="7 8">
    <name type="scientific">Cutaneotrichosporon cavernicola</name>
    <dbReference type="NCBI Taxonomy" id="279322"/>
    <lineage>
        <taxon>Eukaryota</taxon>
        <taxon>Fungi</taxon>
        <taxon>Dikarya</taxon>
        <taxon>Basidiomycota</taxon>
        <taxon>Agaricomycotina</taxon>
        <taxon>Tremellomycetes</taxon>
        <taxon>Trichosporonales</taxon>
        <taxon>Trichosporonaceae</taxon>
        <taxon>Cutaneotrichosporon</taxon>
    </lineage>
</organism>
<feature type="compositionally biased region" description="Basic and acidic residues" evidence="5">
    <location>
        <begin position="259"/>
        <end position="294"/>
    </location>
</feature>
<keyword evidence="4" id="KW-0413">Isomerase</keyword>
<feature type="compositionally biased region" description="Basic and acidic residues" evidence="5">
    <location>
        <begin position="432"/>
        <end position="444"/>
    </location>
</feature>
<dbReference type="GeneID" id="85493899"/>
<dbReference type="GO" id="GO:0003755">
    <property type="term" value="F:peptidyl-prolyl cis-trans isomerase activity"/>
    <property type="evidence" value="ECO:0007669"/>
    <property type="project" value="UniProtKB-KW"/>
</dbReference>
<evidence type="ECO:0000313" key="7">
    <source>
        <dbReference type="EMBL" id="BEI90028.1"/>
    </source>
</evidence>
<dbReference type="AlphaFoldDB" id="A0AA48IGF5"/>
<keyword evidence="3" id="KW-0697">Rotamase</keyword>
<evidence type="ECO:0000256" key="3">
    <source>
        <dbReference type="ARBA" id="ARBA00023110"/>
    </source>
</evidence>
<dbReference type="Pfam" id="PF00160">
    <property type="entry name" value="Pro_isomerase"/>
    <property type="match status" value="1"/>
</dbReference>
<dbReference type="GO" id="GO:0006457">
    <property type="term" value="P:protein folding"/>
    <property type="evidence" value="ECO:0007669"/>
    <property type="project" value="InterPro"/>
</dbReference>
<dbReference type="InterPro" id="IPR002130">
    <property type="entry name" value="Cyclophilin-type_PPIase_dom"/>
</dbReference>
<dbReference type="PANTHER" id="PTHR11071">
    <property type="entry name" value="PEPTIDYL-PROLYL CIS-TRANS ISOMERASE"/>
    <property type="match status" value="1"/>
</dbReference>
<feature type="compositionally biased region" description="Basic and acidic residues" evidence="5">
    <location>
        <begin position="324"/>
        <end position="343"/>
    </location>
</feature>
<evidence type="ECO:0000256" key="1">
    <source>
        <dbReference type="ARBA" id="ARBA00000971"/>
    </source>
</evidence>
<dbReference type="EC" id="5.2.1.8" evidence="2"/>
<feature type="domain" description="PPIase cyclophilin-type" evidence="6">
    <location>
        <begin position="7"/>
        <end position="173"/>
    </location>
</feature>
<evidence type="ECO:0000256" key="4">
    <source>
        <dbReference type="ARBA" id="ARBA00023235"/>
    </source>
</evidence>
<dbReference type="PANTHER" id="PTHR11071:SF561">
    <property type="entry name" value="PEPTIDYL-PROLYL CIS-TRANS ISOMERASE D-RELATED"/>
    <property type="match status" value="1"/>
</dbReference>
<evidence type="ECO:0000313" key="8">
    <source>
        <dbReference type="Proteomes" id="UP001233271"/>
    </source>
</evidence>
<feature type="compositionally biased region" description="Basic residues" evidence="5">
    <location>
        <begin position="215"/>
        <end position="224"/>
    </location>
</feature>
<protein>
    <recommendedName>
        <fullName evidence="2">peptidylprolyl isomerase</fullName>
        <ecNumber evidence="2">5.2.1.8</ecNumber>
    </recommendedName>
</protein>
<dbReference type="FunFam" id="2.40.100.10:FF:000025">
    <property type="entry name" value="Peptidyl-prolyl cis-trans isomerase CYP19-2"/>
    <property type="match status" value="1"/>
</dbReference>
<feature type="compositionally biased region" description="Basic and acidic residues" evidence="5">
    <location>
        <begin position="383"/>
        <end position="392"/>
    </location>
</feature>
<dbReference type="PROSITE" id="PS50072">
    <property type="entry name" value="CSA_PPIASE_2"/>
    <property type="match status" value="1"/>
</dbReference>
<dbReference type="PROSITE" id="PS00170">
    <property type="entry name" value="CSA_PPIASE_1"/>
    <property type="match status" value="1"/>
</dbReference>
<comment type="catalytic activity">
    <reaction evidence="1">
        <text>[protein]-peptidylproline (omega=180) = [protein]-peptidylproline (omega=0)</text>
        <dbReference type="Rhea" id="RHEA:16237"/>
        <dbReference type="Rhea" id="RHEA-COMP:10747"/>
        <dbReference type="Rhea" id="RHEA-COMP:10748"/>
        <dbReference type="ChEBI" id="CHEBI:83833"/>
        <dbReference type="ChEBI" id="CHEBI:83834"/>
        <dbReference type="EC" id="5.2.1.8"/>
    </reaction>
</comment>
<keyword evidence="8" id="KW-1185">Reference proteome</keyword>
<feature type="region of interest" description="Disordered" evidence="5">
    <location>
        <begin position="177"/>
        <end position="405"/>
    </location>
</feature>